<dbReference type="GO" id="GO:0030488">
    <property type="term" value="P:tRNA methylation"/>
    <property type="evidence" value="ECO:0007669"/>
    <property type="project" value="TreeGrafter"/>
</dbReference>
<evidence type="ECO:0000256" key="9">
    <source>
        <dbReference type="ARBA" id="ARBA00022857"/>
    </source>
</evidence>
<dbReference type="KEGG" id="rpod:E0E05_08590"/>
<evidence type="ECO:0000256" key="6">
    <source>
        <dbReference type="ARBA" id="ARBA00022679"/>
    </source>
</evidence>
<dbReference type="GO" id="GO:0050660">
    <property type="term" value="F:flavin adenine dinucleotide binding"/>
    <property type="evidence" value="ECO:0007669"/>
    <property type="project" value="UniProtKB-UniRule"/>
</dbReference>
<dbReference type="InterPro" id="IPR004417">
    <property type="entry name" value="TrmFO"/>
</dbReference>
<evidence type="ECO:0000259" key="12">
    <source>
        <dbReference type="Pfam" id="PF01134"/>
    </source>
</evidence>
<dbReference type="NCBIfam" id="TIGR00137">
    <property type="entry name" value="gid_trmFO"/>
    <property type="match status" value="1"/>
</dbReference>
<protein>
    <recommendedName>
        <fullName evidence="11">Methylenetetrahydrofolate--tRNA-(uracil-5-)-methyltransferase TrmFO</fullName>
        <ecNumber evidence="11">2.1.1.74</ecNumber>
    </recommendedName>
    <alternativeName>
        <fullName evidence="11">Folate-dependent tRNA (uracil-5-)-methyltransferase</fullName>
    </alternativeName>
    <alternativeName>
        <fullName evidence="11">Folate-dependent tRNA(M-5-U54)-methyltransferase</fullName>
    </alternativeName>
</protein>
<name>A0A4P6V4C7_9HYPH</name>
<dbReference type="InterPro" id="IPR020595">
    <property type="entry name" value="MnmG-rel_CS"/>
</dbReference>
<dbReference type="SUPFAM" id="SSF51905">
    <property type="entry name" value="FAD/NAD(P)-binding domain"/>
    <property type="match status" value="1"/>
</dbReference>
<dbReference type="Gene3D" id="3.50.50.60">
    <property type="entry name" value="FAD/NAD(P)-binding domain"/>
    <property type="match status" value="2"/>
</dbReference>
<comment type="cofactor">
    <cofactor evidence="1 11">
        <name>FAD</name>
        <dbReference type="ChEBI" id="CHEBI:57692"/>
    </cofactor>
</comment>
<reference evidence="13 14" key="1">
    <citation type="journal article" date="2017" name="Int. J. Syst. Evol. Microbiol.">
        <title>Roseitalea porphyridii gen. nov., sp. nov., isolated from a red alga, and reclassification of Hoeflea suaedae Chung et al. 2013 as Pseudohoeflea suaedae gen. nov., comb. nov.</title>
        <authorList>
            <person name="Hyeon J.W."/>
            <person name="Jeong S.E."/>
            <person name="Baek K."/>
            <person name="Jeon C.O."/>
        </authorList>
    </citation>
    <scope>NUCLEOTIDE SEQUENCE [LARGE SCALE GENOMIC DNA]</scope>
    <source>
        <strain evidence="13 14">MA7-20</strain>
    </source>
</reference>
<dbReference type="NCBIfam" id="NF003739">
    <property type="entry name" value="PRK05335.1"/>
    <property type="match status" value="1"/>
</dbReference>
<sequence>MQSMNATPVHVIGGGLAGSEAAWQIAQAGVPVILHEMRGVRGTDAHKTDGLAELVCSNSFRSDDAELNAVGLLHAEMRLAGSLIMACGDAHQVPAGSALAVDRDGFSQAVTEKIAAHALITVVREEVAGLPPEDWDQAIIATGPLTAPSLAEAIAAETGQDALAFFDAIAPIVHTDTIDMTIAWHQSRYDKVGPGGTGKDYINCPMNEAQYNAFIDALLAGDKTEFKQWEGTPYFDGCLPIEVMAERGRETLRHGPMKPMGLTNAHRPDEKPYAVVQLRQDNALGTLYNMVGFQTKLRYGAQADIFRMIPGLENAEFARLGGIHRNTYINSPVLLGPDLTLKSRPGLRFAGQITGCEGYVESAAIGLLAGRFAAAERRGQALDLPPQTSAFGALLGHITGGHLTADDEPGKRSFQPMNINFGLFPPLPDGAIRKPDGHQGRFRGKDKAMAKKRAMTGRAIADARAWLGLEAPIAAE</sequence>
<evidence type="ECO:0000256" key="2">
    <source>
        <dbReference type="ARBA" id="ARBA00003717"/>
    </source>
</evidence>
<keyword evidence="3 11" id="KW-0963">Cytoplasm</keyword>
<dbReference type="PANTHER" id="PTHR11806">
    <property type="entry name" value="GLUCOSE INHIBITED DIVISION PROTEIN A"/>
    <property type="match status" value="1"/>
</dbReference>
<dbReference type="EC" id="2.1.1.74" evidence="11"/>
<keyword evidence="6 11" id="KW-0808">Transferase</keyword>
<keyword evidence="14" id="KW-1185">Reference proteome</keyword>
<keyword evidence="4 11" id="KW-0489">Methyltransferase</keyword>
<dbReference type="GO" id="GO:0005829">
    <property type="term" value="C:cytosol"/>
    <property type="evidence" value="ECO:0007669"/>
    <property type="project" value="TreeGrafter"/>
</dbReference>
<dbReference type="Proteomes" id="UP000293719">
    <property type="component" value="Chromosome"/>
</dbReference>
<comment type="subcellular location">
    <subcellularLocation>
        <location evidence="11">Cytoplasm</location>
    </subcellularLocation>
</comment>
<dbReference type="Pfam" id="PF01134">
    <property type="entry name" value="GIDA"/>
    <property type="match status" value="1"/>
</dbReference>
<evidence type="ECO:0000256" key="11">
    <source>
        <dbReference type="HAMAP-Rule" id="MF_01037"/>
    </source>
</evidence>
<comment type="function">
    <text evidence="11">Catalyzes the folate-dependent formation of 5-methyl-uridine at position 54 (M-5-U54) in all tRNAs.</text>
</comment>
<dbReference type="EMBL" id="CP036532">
    <property type="protein sequence ID" value="QBK32321.1"/>
    <property type="molecule type" value="Genomic_DNA"/>
</dbReference>
<proteinExistence type="inferred from homology"/>
<evidence type="ECO:0000256" key="8">
    <source>
        <dbReference type="ARBA" id="ARBA00022827"/>
    </source>
</evidence>
<evidence type="ECO:0000313" key="13">
    <source>
        <dbReference type="EMBL" id="QBK32321.1"/>
    </source>
</evidence>
<feature type="domain" description="MnmG N-terminal" evidence="12">
    <location>
        <begin position="9"/>
        <end position="380"/>
    </location>
</feature>
<keyword evidence="5 11" id="KW-0285">Flavoprotein</keyword>
<feature type="binding site" evidence="11">
    <location>
        <begin position="13"/>
        <end position="18"/>
    </location>
    <ligand>
        <name>FAD</name>
        <dbReference type="ChEBI" id="CHEBI:57692"/>
    </ligand>
</feature>
<comment type="similarity">
    <text evidence="11">Belongs to the MnmG family. TrmFO subfamily.</text>
</comment>
<evidence type="ECO:0000256" key="1">
    <source>
        <dbReference type="ARBA" id="ARBA00001974"/>
    </source>
</evidence>
<comment type="catalytic activity">
    <reaction evidence="11">
        <text>uridine(54) in tRNA + (6R)-5,10-methylene-5,6,7,8-tetrahydrofolate + NADPH + H(+) = 5-methyluridine(54) in tRNA + (6S)-5,6,7,8-tetrahydrofolate + NADP(+)</text>
        <dbReference type="Rhea" id="RHEA:62372"/>
        <dbReference type="Rhea" id="RHEA-COMP:10167"/>
        <dbReference type="Rhea" id="RHEA-COMP:10193"/>
        <dbReference type="ChEBI" id="CHEBI:15378"/>
        <dbReference type="ChEBI" id="CHEBI:15636"/>
        <dbReference type="ChEBI" id="CHEBI:57453"/>
        <dbReference type="ChEBI" id="CHEBI:57783"/>
        <dbReference type="ChEBI" id="CHEBI:58349"/>
        <dbReference type="ChEBI" id="CHEBI:65315"/>
        <dbReference type="ChEBI" id="CHEBI:74447"/>
        <dbReference type="EC" id="2.1.1.74"/>
    </reaction>
</comment>
<dbReference type="PANTHER" id="PTHR11806:SF2">
    <property type="entry name" value="METHYLENETETRAHYDROFOLATE--TRNA-(URACIL-5-)-METHYLTRANSFERASE TRMFO"/>
    <property type="match status" value="1"/>
</dbReference>
<dbReference type="PROSITE" id="PS01281">
    <property type="entry name" value="GIDA_2"/>
    <property type="match status" value="1"/>
</dbReference>
<dbReference type="HAMAP" id="MF_01037">
    <property type="entry name" value="TrmFO"/>
    <property type="match status" value="1"/>
</dbReference>
<comment type="function">
    <text evidence="2">NAD-binding protein involved in the addition of a carboxymethylaminomethyl (cmnm) group at the wobble position (U34) of certain tRNAs, forming tRNA-cmnm(5)s(2)U34.</text>
</comment>
<keyword evidence="7 11" id="KW-0819">tRNA processing</keyword>
<dbReference type="InterPro" id="IPR036188">
    <property type="entry name" value="FAD/NAD-bd_sf"/>
</dbReference>
<organism evidence="13 14">
    <name type="scientific">Roseitalea porphyridii</name>
    <dbReference type="NCBI Taxonomy" id="1852022"/>
    <lineage>
        <taxon>Bacteria</taxon>
        <taxon>Pseudomonadati</taxon>
        <taxon>Pseudomonadota</taxon>
        <taxon>Alphaproteobacteria</taxon>
        <taxon>Hyphomicrobiales</taxon>
        <taxon>Ahrensiaceae</taxon>
        <taxon>Roseitalea</taxon>
    </lineage>
</organism>
<keyword evidence="8 11" id="KW-0274">FAD</keyword>
<accession>A0A4P6V4C7</accession>
<evidence type="ECO:0000256" key="5">
    <source>
        <dbReference type="ARBA" id="ARBA00022630"/>
    </source>
</evidence>
<keyword evidence="10 11" id="KW-0520">NAD</keyword>
<gene>
    <name evidence="11" type="primary">trmFO</name>
    <name evidence="13" type="ORF">E0E05_08590</name>
</gene>
<evidence type="ECO:0000256" key="4">
    <source>
        <dbReference type="ARBA" id="ARBA00022603"/>
    </source>
</evidence>
<dbReference type="AlphaFoldDB" id="A0A4P6V4C7"/>
<evidence type="ECO:0000313" key="14">
    <source>
        <dbReference type="Proteomes" id="UP000293719"/>
    </source>
</evidence>
<evidence type="ECO:0000256" key="3">
    <source>
        <dbReference type="ARBA" id="ARBA00022490"/>
    </source>
</evidence>
<dbReference type="GO" id="GO:0047151">
    <property type="term" value="F:tRNA (uracil(54)-C5)-methyltransferase activity, 5,10-methylenetetrahydrofolate-dependent"/>
    <property type="evidence" value="ECO:0007669"/>
    <property type="project" value="UniProtKB-UniRule"/>
</dbReference>
<dbReference type="InterPro" id="IPR040131">
    <property type="entry name" value="MnmG_N"/>
</dbReference>
<dbReference type="GO" id="GO:0002098">
    <property type="term" value="P:tRNA wobble uridine modification"/>
    <property type="evidence" value="ECO:0007669"/>
    <property type="project" value="TreeGrafter"/>
</dbReference>
<dbReference type="InterPro" id="IPR002218">
    <property type="entry name" value="MnmG-rel"/>
</dbReference>
<comment type="catalytic activity">
    <reaction evidence="11">
        <text>uridine(54) in tRNA + (6R)-5,10-methylene-5,6,7,8-tetrahydrofolate + NADH + H(+) = 5-methyluridine(54) in tRNA + (6S)-5,6,7,8-tetrahydrofolate + NAD(+)</text>
        <dbReference type="Rhea" id="RHEA:16873"/>
        <dbReference type="Rhea" id="RHEA-COMP:10167"/>
        <dbReference type="Rhea" id="RHEA-COMP:10193"/>
        <dbReference type="ChEBI" id="CHEBI:15378"/>
        <dbReference type="ChEBI" id="CHEBI:15636"/>
        <dbReference type="ChEBI" id="CHEBI:57453"/>
        <dbReference type="ChEBI" id="CHEBI:57540"/>
        <dbReference type="ChEBI" id="CHEBI:57945"/>
        <dbReference type="ChEBI" id="CHEBI:65315"/>
        <dbReference type="ChEBI" id="CHEBI:74447"/>
        <dbReference type="EC" id="2.1.1.74"/>
    </reaction>
</comment>
<evidence type="ECO:0000256" key="10">
    <source>
        <dbReference type="ARBA" id="ARBA00023027"/>
    </source>
</evidence>
<keyword evidence="9 11" id="KW-0521">NADP</keyword>
<evidence type="ECO:0000256" key="7">
    <source>
        <dbReference type="ARBA" id="ARBA00022694"/>
    </source>
</evidence>
<dbReference type="OrthoDB" id="9803114at2"/>